<evidence type="ECO:0000256" key="5">
    <source>
        <dbReference type="SAM" id="SignalP"/>
    </source>
</evidence>
<dbReference type="Proteomes" id="UP000887578">
    <property type="component" value="Unplaced"/>
</dbReference>
<keyword evidence="1 5" id="KW-0732">Signal</keyword>
<keyword evidence="4" id="KW-0472">Membrane</keyword>
<evidence type="ECO:0000256" key="1">
    <source>
        <dbReference type="ARBA" id="ARBA00022729"/>
    </source>
</evidence>
<keyword evidence="4" id="KW-0812">Transmembrane</keyword>
<evidence type="ECO:0000313" key="7">
    <source>
        <dbReference type="Proteomes" id="UP000887578"/>
    </source>
</evidence>
<dbReference type="InterPro" id="IPR011489">
    <property type="entry name" value="EMI_domain"/>
</dbReference>
<keyword evidence="4" id="KW-1133">Transmembrane helix</keyword>
<proteinExistence type="predicted"/>
<organism evidence="7 8">
    <name type="scientific">Panagrolaimus davidi</name>
    <dbReference type="NCBI Taxonomy" id="227884"/>
    <lineage>
        <taxon>Eukaryota</taxon>
        <taxon>Metazoa</taxon>
        <taxon>Ecdysozoa</taxon>
        <taxon>Nematoda</taxon>
        <taxon>Chromadorea</taxon>
        <taxon>Rhabditida</taxon>
        <taxon>Tylenchina</taxon>
        <taxon>Panagrolaimomorpha</taxon>
        <taxon>Panagrolaimoidea</taxon>
        <taxon>Panagrolaimidae</taxon>
        <taxon>Panagrolaimus</taxon>
    </lineage>
</organism>
<evidence type="ECO:0000256" key="2">
    <source>
        <dbReference type="ARBA" id="ARBA00023157"/>
    </source>
</evidence>
<evidence type="ECO:0000256" key="4">
    <source>
        <dbReference type="SAM" id="Phobius"/>
    </source>
</evidence>
<sequence length="268" mass="29971">MQIFLGTILFITFVGTYSELSGDNVCIKEIEKTFYVTRKVAQNVQIHTTEPCADITQGFQCTVKKNGTKAGYKSFPEVRKTNVTSCCDGFTEVNEKCLSAEQLELAGSNKTKIGFGVIAMAFVIAVLAGIVFYYRKKYRKEKDPKLPSVTYHPTQPTAIFQEVVEPHREFQNPLFTRPVEMSQEEMQLEKLKIGGKTKVIDEYDSPKNVYATVEDMKKHTDSISSSSSSSKQNVPTIGFANPNARESCLQPLLDDAKNAETTSHKSQH</sequence>
<feature type="domain" description="EMI" evidence="6">
    <location>
        <begin position="22"/>
        <end position="99"/>
    </location>
</feature>
<evidence type="ECO:0000259" key="6">
    <source>
        <dbReference type="PROSITE" id="PS51041"/>
    </source>
</evidence>
<protein>
    <submittedName>
        <fullName evidence="8">EMI domain-containing protein</fullName>
    </submittedName>
</protein>
<feature type="region of interest" description="Disordered" evidence="3">
    <location>
        <begin position="221"/>
        <end position="268"/>
    </location>
</feature>
<reference evidence="8" key="1">
    <citation type="submission" date="2022-11" db="UniProtKB">
        <authorList>
            <consortium name="WormBaseParasite"/>
        </authorList>
    </citation>
    <scope>IDENTIFICATION</scope>
</reference>
<accession>A0A914PAY0</accession>
<dbReference type="AlphaFoldDB" id="A0A914PAY0"/>
<feature type="chain" id="PRO_5036695936" evidence="5">
    <location>
        <begin position="19"/>
        <end position="268"/>
    </location>
</feature>
<feature type="signal peptide" evidence="5">
    <location>
        <begin position="1"/>
        <end position="18"/>
    </location>
</feature>
<name>A0A914PAY0_9BILA</name>
<evidence type="ECO:0000313" key="8">
    <source>
        <dbReference type="WBParaSite" id="PDA_v2.g15244.t1"/>
    </source>
</evidence>
<keyword evidence="7" id="KW-1185">Reference proteome</keyword>
<dbReference type="WBParaSite" id="PDA_v2.g15244.t1">
    <property type="protein sequence ID" value="PDA_v2.g15244.t1"/>
    <property type="gene ID" value="PDA_v2.g15244"/>
</dbReference>
<evidence type="ECO:0000256" key="3">
    <source>
        <dbReference type="SAM" id="MobiDB-lite"/>
    </source>
</evidence>
<dbReference type="PROSITE" id="PS51041">
    <property type="entry name" value="EMI"/>
    <property type="match status" value="1"/>
</dbReference>
<keyword evidence="2" id="KW-1015">Disulfide bond</keyword>
<feature type="transmembrane region" description="Helical" evidence="4">
    <location>
        <begin position="113"/>
        <end position="134"/>
    </location>
</feature>